<name>A0A317X3U0_9EURO</name>
<keyword evidence="4" id="KW-0479">Metal-binding</keyword>
<dbReference type="GO" id="GO:0061630">
    <property type="term" value="F:ubiquitin protein ligase activity"/>
    <property type="evidence" value="ECO:0007669"/>
    <property type="project" value="UniProtKB-EC"/>
</dbReference>
<evidence type="ECO:0000256" key="4">
    <source>
        <dbReference type="ARBA" id="ARBA00022723"/>
    </source>
</evidence>
<dbReference type="PANTHER" id="PTHR11685">
    <property type="entry name" value="RBR FAMILY RING FINGER AND IBR DOMAIN-CONTAINING"/>
    <property type="match status" value="1"/>
</dbReference>
<keyword evidence="12" id="KW-1185">Reference proteome</keyword>
<dbReference type="InterPro" id="IPR031127">
    <property type="entry name" value="E3_UB_ligase_RBR"/>
</dbReference>
<dbReference type="STRING" id="1448321.A0A317X3U0"/>
<keyword evidence="5" id="KW-0677">Repeat</keyword>
<dbReference type="CDD" id="cd22584">
    <property type="entry name" value="Rcat_RBR_unk"/>
    <property type="match status" value="1"/>
</dbReference>
<organism evidence="11 12">
    <name type="scientific">Aspergillus heteromorphus CBS 117.55</name>
    <dbReference type="NCBI Taxonomy" id="1448321"/>
    <lineage>
        <taxon>Eukaryota</taxon>
        <taxon>Fungi</taxon>
        <taxon>Dikarya</taxon>
        <taxon>Ascomycota</taxon>
        <taxon>Pezizomycotina</taxon>
        <taxon>Eurotiomycetes</taxon>
        <taxon>Eurotiomycetidae</taxon>
        <taxon>Eurotiales</taxon>
        <taxon>Aspergillaceae</taxon>
        <taxon>Aspergillus</taxon>
        <taxon>Aspergillus subgen. Circumdati</taxon>
    </lineage>
</organism>
<keyword evidence="6" id="KW-0863">Zinc-finger</keyword>
<evidence type="ECO:0000313" key="12">
    <source>
        <dbReference type="Proteomes" id="UP000247233"/>
    </source>
</evidence>
<accession>A0A317X3U0</accession>
<protein>
    <recommendedName>
        <fullName evidence="2">RBR-type E3 ubiquitin transferase</fullName>
        <ecNumber evidence="2">2.3.2.31</ecNumber>
    </recommendedName>
</protein>
<evidence type="ECO:0000256" key="2">
    <source>
        <dbReference type="ARBA" id="ARBA00012251"/>
    </source>
</evidence>
<keyword evidence="7" id="KW-0833">Ubl conjugation pathway</keyword>
<evidence type="ECO:0000256" key="8">
    <source>
        <dbReference type="ARBA" id="ARBA00022833"/>
    </source>
</evidence>
<gene>
    <name evidence="11" type="ORF">BO70DRAFT_367399</name>
</gene>
<dbReference type="InterPro" id="IPR002867">
    <property type="entry name" value="IBR_dom"/>
</dbReference>
<dbReference type="Pfam" id="PF00097">
    <property type="entry name" value="zf-C3HC4"/>
    <property type="match status" value="1"/>
</dbReference>
<dbReference type="InterPro" id="IPR044066">
    <property type="entry name" value="TRIAD_supradom"/>
</dbReference>
<evidence type="ECO:0000256" key="1">
    <source>
        <dbReference type="ARBA" id="ARBA00001798"/>
    </source>
</evidence>
<keyword evidence="8" id="KW-0862">Zinc</keyword>
<dbReference type="SUPFAM" id="SSF57850">
    <property type="entry name" value="RING/U-box"/>
    <property type="match status" value="2"/>
</dbReference>
<dbReference type="Gene3D" id="1.20.120.1750">
    <property type="match status" value="1"/>
</dbReference>
<evidence type="ECO:0000313" key="11">
    <source>
        <dbReference type="EMBL" id="PWY92177.1"/>
    </source>
</evidence>
<dbReference type="EMBL" id="MSFL01000001">
    <property type="protein sequence ID" value="PWY92177.1"/>
    <property type="molecule type" value="Genomic_DNA"/>
</dbReference>
<dbReference type="AlphaFoldDB" id="A0A317X3U0"/>
<dbReference type="GeneID" id="37066798"/>
<dbReference type="OrthoDB" id="10009520at2759"/>
<reference evidence="11 12" key="1">
    <citation type="submission" date="2016-12" db="EMBL/GenBank/DDBJ databases">
        <title>The genomes of Aspergillus section Nigri reveals drivers in fungal speciation.</title>
        <authorList>
            <consortium name="DOE Joint Genome Institute"/>
            <person name="Vesth T.C."/>
            <person name="Nybo J."/>
            <person name="Theobald S."/>
            <person name="Brandl J."/>
            <person name="Frisvad J.C."/>
            <person name="Nielsen K.F."/>
            <person name="Lyhne E.K."/>
            <person name="Kogle M.E."/>
            <person name="Kuo A."/>
            <person name="Riley R."/>
            <person name="Clum A."/>
            <person name="Nolan M."/>
            <person name="Lipzen A."/>
            <person name="Salamov A."/>
            <person name="Henrissat B."/>
            <person name="Wiebenga A."/>
            <person name="De Vries R.P."/>
            <person name="Grigoriev I.V."/>
            <person name="Mortensen U.H."/>
            <person name="Andersen M.R."/>
            <person name="Baker S.E."/>
        </authorList>
    </citation>
    <scope>NUCLEOTIDE SEQUENCE [LARGE SCALE GENOMIC DNA]</scope>
    <source>
        <strain evidence="11 12">CBS 117.55</strain>
    </source>
</reference>
<dbReference type="RefSeq" id="XP_025403916.1">
    <property type="nucleotide sequence ID" value="XM_025544561.1"/>
</dbReference>
<evidence type="ECO:0000256" key="3">
    <source>
        <dbReference type="ARBA" id="ARBA00022679"/>
    </source>
</evidence>
<dbReference type="Proteomes" id="UP000247233">
    <property type="component" value="Unassembled WGS sequence"/>
</dbReference>
<evidence type="ECO:0000259" key="10">
    <source>
        <dbReference type="PROSITE" id="PS51873"/>
    </source>
</evidence>
<dbReference type="InterPro" id="IPR017907">
    <property type="entry name" value="Znf_RING_CS"/>
</dbReference>
<evidence type="ECO:0000256" key="9">
    <source>
        <dbReference type="SAM" id="MobiDB-lite"/>
    </source>
</evidence>
<evidence type="ECO:0000256" key="5">
    <source>
        <dbReference type="ARBA" id="ARBA00022737"/>
    </source>
</evidence>
<comment type="caution">
    <text evidence="11">The sequence shown here is derived from an EMBL/GenBank/DDBJ whole genome shotgun (WGS) entry which is preliminary data.</text>
</comment>
<dbReference type="PROSITE" id="PS51873">
    <property type="entry name" value="TRIAD"/>
    <property type="match status" value="1"/>
</dbReference>
<dbReference type="Pfam" id="PF26200">
    <property type="entry name" value="Rcat_RNF216"/>
    <property type="match status" value="1"/>
</dbReference>
<keyword evidence="3" id="KW-0808">Transferase</keyword>
<evidence type="ECO:0000256" key="7">
    <source>
        <dbReference type="ARBA" id="ARBA00022786"/>
    </source>
</evidence>
<dbReference type="CDD" id="cd20335">
    <property type="entry name" value="BRcat_RBR"/>
    <property type="match status" value="1"/>
</dbReference>
<sequence length="390" mass="43696">MTFDPSISLTLQLLREDLEGLENQQKGKQVAGCHTDLEVAIQCMREDIIATQTSIEDGKLAISTSSAVASDQNVLAAIKQDEDLAEQDRRYALALGLGDEEQTGTITHDDDDDEDDHVPELRDIDSVPKVQNDDAVSVVMSDLMSRVTISDESASNGEGSSRAMISSQSQISDIQKECVSCLERVHTIMFRGRCGHEFCRDCVRQMFLGATKDEELYPPRCCGAVVPPGVALRVLHYDELRAFSERAMEWTAKDRLYCADPTCSRFIPPFSIEDELGTCESCKQQTHLTCRSLAHPGIDCPMDEALHTVLEMADSENWRRCFHCQTMVELQHGCNHITCRCGREFCYICGRVWRTCDCPLWHENRLIDMANQGVDEELPPNANELSHEGL</sequence>
<dbReference type="GO" id="GO:0016567">
    <property type="term" value="P:protein ubiquitination"/>
    <property type="evidence" value="ECO:0007669"/>
    <property type="project" value="InterPro"/>
</dbReference>
<dbReference type="InterPro" id="IPR013083">
    <property type="entry name" value="Znf_RING/FYVE/PHD"/>
</dbReference>
<dbReference type="InterPro" id="IPR018957">
    <property type="entry name" value="Znf_C3HC4_RING-type"/>
</dbReference>
<feature type="region of interest" description="Disordered" evidence="9">
    <location>
        <begin position="101"/>
        <end position="127"/>
    </location>
</feature>
<comment type="catalytic activity">
    <reaction evidence="1">
        <text>[E2 ubiquitin-conjugating enzyme]-S-ubiquitinyl-L-cysteine + [acceptor protein]-L-lysine = [E2 ubiquitin-conjugating enzyme]-L-cysteine + [acceptor protein]-N(6)-ubiquitinyl-L-lysine.</text>
        <dbReference type="EC" id="2.3.2.31"/>
    </reaction>
</comment>
<feature type="domain" description="RING-type" evidence="10">
    <location>
        <begin position="174"/>
        <end position="368"/>
    </location>
</feature>
<dbReference type="Pfam" id="PF01485">
    <property type="entry name" value="IBR"/>
    <property type="match status" value="1"/>
</dbReference>
<dbReference type="VEuPathDB" id="FungiDB:BO70DRAFT_367399"/>
<dbReference type="EC" id="2.3.2.31" evidence="2"/>
<dbReference type="GO" id="GO:0008270">
    <property type="term" value="F:zinc ion binding"/>
    <property type="evidence" value="ECO:0007669"/>
    <property type="project" value="UniProtKB-KW"/>
</dbReference>
<evidence type="ECO:0000256" key="6">
    <source>
        <dbReference type="ARBA" id="ARBA00022771"/>
    </source>
</evidence>
<proteinExistence type="predicted"/>
<dbReference type="Gene3D" id="3.30.40.10">
    <property type="entry name" value="Zinc/RING finger domain, C3HC4 (zinc finger)"/>
    <property type="match status" value="1"/>
</dbReference>
<dbReference type="PROSITE" id="PS00518">
    <property type="entry name" value="ZF_RING_1"/>
    <property type="match status" value="1"/>
</dbReference>